<feature type="signal peptide" evidence="1">
    <location>
        <begin position="1"/>
        <end position="27"/>
    </location>
</feature>
<dbReference type="AlphaFoldDB" id="A0A150GQT1"/>
<sequence>MIPVSVRGCPLLVLVALRALEPGEVLTCDHGAVWRKGLETPEWRLLRFHGLTPEELMRSRERRRLSGAGGMCGA</sequence>
<dbReference type="EMBL" id="LSYV01000011">
    <property type="protein sequence ID" value="KXZ52154.1"/>
    <property type="molecule type" value="Genomic_DNA"/>
</dbReference>
<feature type="chain" id="PRO_5007562254" description="SET domain-containing protein" evidence="1">
    <location>
        <begin position="28"/>
        <end position="74"/>
    </location>
</feature>
<protein>
    <recommendedName>
        <fullName evidence="4">SET domain-containing protein</fullName>
    </recommendedName>
</protein>
<keyword evidence="1" id="KW-0732">Signal</keyword>
<comment type="caution">
    <text evidence="2">The sequence shown here is derived from an EMBL/GenBank/DDBJ whole genome shotgun (WGS) entry which is preliminary data.</text>
</comment>
<accession>A0A150GQT1</accession>
<name>A0A150GQT1_GONPE</name>
<evidence type="ECO:0000256" key="1">
    <source>
        <dbReference type="SAM" id="SignalP"/>
    </source>
</evidence>
<evidence type="ECO:0008006" key="4">
    <source>
        <dbReference type="Google" id="ProtNLM"/>
    </source>
</evidence>
<reference evidence="3" key="1">
    <citation type="journal article" date="2016" name="Nat. Commun.">
        <title>The Gonium pectorale genome demonstrates co-option of cell cycle regulation during the evolution of multicellularity.</title>
        <authorList>
            <person name="Hanschen E.R."/>
            <person name="Marriage T.N."/>
            <person name="Ferris P.J."/>
            <person name="Hamaji T."/>
            <person name="Toyoda A."/>
            <person name="Fujiyama A."/>
            <person name="Neme R."/>
            <person name="Noguchi H."/>
            <person name="Minakuchi Y."/>
            <person name="Suzuki M."/>
            <person name="Kawai-Toyooka H."/>
            <person name="Smith D.R."/>
            <person name="Sparks H."/>
            <person name="Anderson J."/>
            <person name="Bakaric R."/>
            <person name="Luria V."/>
            <person name="Karger A."/>
            <person name="Kirschner M.W."/>
            <person name="Durand P.M."/>
            <person name="Michod R.E."/>
            <person name="Nozaki H."/>
            <person name="Olson B.J."/>
        </authorList>
    </citation>
    <scope>NUCLEOTIDE SEQUENCE [LARGE SCALE GENOMIC DNA]</scope>
    <source>
        <strain evidence="3">NIES-2863</strain>
    </source>
</reference>
<evidence type="ECO:0000313" key="2">
    <source>
        <dbReference type="EMBL" id="KXZ52154.1"/>
    </source>
</evidence>
<keyword evidence="3" id="KW-1185">Reference proteome</keyword>
<evidence type="ECO:0000313" key="3">
    <source>
        <dbReference type="Proteomes" id="UP000075714"/>
    </source>
</evidence>
<organism evidence="2 3">
    <name type="scientific">Gonium pectorale</name>
    <name type="common">Green alga</name>
    <dbReference type="NCBI Taxonomy" id="33097"/>
    <lineage>
        <taxon>Eukaryota</taxon>
        <taxon>Viridiplantae</taxon>
        <taxon>Chlorophyta</taxon>
        <taxon>core chlorophytes</taxon>
        <taxon>Chlorophyceae</taxon>
        <taxon>CS clade</taxon>
        <taxon>Chlamydomonadales</taxon>
        <taxon>Volvocaceae</taxon>
        <taxon>Gonium</taxon>
    </lineage>
</organism>
<gene>
    <name evidence="2" type="ORF">GPECTOR_10g783</name>
</gene>
<dbReference type="Proteomes" id="UP000075714">
    <property type="component" value="Unassembled WGS sequence"/>
</dbReference>
<proteinExistence type="predicted"/>